<evidence type="ECO:0000256" key="1">
    <source>
        <dbReference type="SAM" id="MobiDB-lite"/>
    </source>
</evidence>
<dbReference type="EMBL" id="CP163439">
    <property type="protein sequence ID" value="XDQ38014.1"/>
    <property type="molecule type" value="Genomic_DNA"/>
</dbReference>
<sequence length="111" mass="12372">MSNGMRVDLSELDNVIRKLNGLLSDMDKANTKAKYETDIPSSAFGSMKFLESNELHEAHQKQKTRIETIIRDLHKLIDSFSTSTSKVRDKYSNQEQANAQGVSAAPENAAN</sequence>
<proteinExistence type="predicted"/>
<reference evidence="2" key="1">
    <citation type="submission" date="2024-07" db="EMBL/GenBank/DDBJ databases">
        <authorList>
            <person name="Yu S.T."/>
        </authorList>
    </citation>
    <scope>NUCLEOTIDE SEQUENCE</scope>
    <source>
        <strain evidence="2">R28</strain>
    </source>
</reference>
<dbReference type="RefSeq" id="WP_369172727.1">
    <property type="nucleotide sequence ID" value="NZ_CP163439.1"/>
</dbReference>
<organism evidence="2">
    <name type="scientific">Streptomyces sp. R28</name>
    <dbReference type="NCBI Taxonomy" id="3238628"/>
    <lineage>
        <taxon>Bacteria</taxon>
        <taxon>Bacillati</taxon>
        <taxon>Actinomycetota</taxon>
        <taxon>Actinomycetes</taxon>
        <taxon>Kitasatosporales</taxon>
        <taxon>Streptomycetaceae</taxon>
        <taxon>Streptomyces</taxon>
    </lineage>
</organism>
<accession>A0AB39QA93</accession>
<gene>
    <name evidence="2" type="ORF">AB5J49_34250</name>
</gene>
<evidence type="ECO:0000313" key="2">
    <source>
        <dbReference type="EMBL" id="XDQ38014.1"/>
    </source>
</evidence>
<feature type="region of interest" description="Disordered" evidence="1">
    <location>
        <begin position="82"/>
        <end position="111"/>
    </location>
</feature>
<name>A0AB39QA93_9ACTN</name>
<dbReference type="AlphaFoldDB" id="A0AB39QA93"/>
<protein>
    <submittedName>
        <fullName evidence="2">Uncharacterized protein</fullName>
    </submittedName>
</protein>